<proteinExistence type="predicted"/>
<evidence type="ECO:0000256" key="4">
    <source>
        <dbReference type="ARBA" id="ARBA00023136"/>
    </source>
</evidence>
<dbReference type="OrthoDB" id="680700at2"/>
<evidence type="ECO:0000313" key="8">
    <source>
        <dbReference type="Proteomes" id="UP000433945"/>
    </source>
</evidence>
<evidence type="ECO:0000256" key="3">
    <source>
        <dbReference type="ARBA" id="ARBA00022989"/>
    </source>
</evidence>
<comment type="subcellular location">
    <subcellularLocation>
        <location evidence="1">Membrane</location>
        <topology evidence="1">Single-pass membrane protein</topology>
    </subcellularLocation>
</comment>
<dbReference type="GO" id="GO:0009306">
    <property type="term" value="P:protein secretion"/>
    <property type="evidence" value="ECO:0007669"/>
    <property type="project" value="InterPro"/>
</dbReference>
<keyword evidence="4" id="KW-0472">Membrane</keyword>
<evidence type="ECO:0000259" key="6">
    <source>
        <dbReference type="Pfam" id="PF04357"/>
    </source>
</evidence>
<accession>A0A6N8HB63</accession>
<protein>
    <submittedName>
        <fullName evidence="7">Translocation/assembly module TamB</fullName>
    </submittedName>
</protein>
<keyword evidence="3" id="KW-1133">Transmembrane helix</keyword>
<feature type="region of interest" description="Disordered" evidence="5">
    <location>
        <begin position="1467"/>
        <end position="1514"/>
    </location>
</feature>
<keyword evidence="2" id="KW-0812">Transmembrane</keyword>
<dbReference type="EMBL" id="WOWP01000031">
    <property type="protein sequence ID" value="MUV03889.1"/>
    <property type="molecule type" value="Genomic_DNA"/>
</dbReference>
<evidence type="ECO:0000256" key="5">
    <source>
        <dbReference type="SAM" id="MobiDB-lite"/>
    </source>
</evidence>
<evidence type="ECO:0000256" key="1">
    <source>
        <dbReference type="ARBA" id="ARBA00004167"/>
    </source>
</evidence>
<feature type="domain" description="Translocation and assembly module TamB C-terminal" evidence="6">
    <location>
        <begin position="1031"/>
        <end position="1450"/>
    </location>
</feature>
<evidence type="ECO:0000256" key="2">
    <source>
        <dbReference type="ARBA" id="ARBA00022692"/>
    </source>
</evidence>
<gene>
    <name evidence="7" type="ORF">GN157_09240</name>
</gene>
<keyword evidence="8" id="KW-1185">Reference proteome</keyword>
<dbReference type="Proteomes" id="UP000433945">
    <property type="component" value="Unassembled WGS sequence"/>
</dbReference>
<dbReference type="PANTHER" id="PTHR36985">
    <property type="entry name" value="TRANSLOCATION AND ASSEMBLY MODULE SUBUNIT TAMB"/>
    <property type="match status" value="1"/>
</dbReference>
<feature type="compositionally biased region" description="Basic and acidic residues" evidence="5">
    <location>
        <begin position="1491"/>
        <end position="1514"/>
    </location>
</feature>
<dbReference type="GO" id="GO:0005886">
    <property type="term" value="C:plasma membrane"/>
    <property type="evidence" value="ECO:0007669"/>
    <property type="project" value="InterPro"/>
</dbReference>
<dbReference type="InterPro" id="IPR007452">
    <property type="entry name" value="TamB_C"/>
</dbReference>
<evidence type="ECO:0000313" key="7">
    <source>
        <dbReference type="EMBL" id="MUV03889.1"/>
    </source>
</evidence>
<reference evidence="7 8" key="1">
    <citation type="submission" date="2019-12" db="EMBL/GenBank/DDBJ databases">
        <authorList>
            <person name="Sun J.-Q."/>
        </authorList>
    </citation>
    <scope>NUCLEOTIDE SEQUENCE [LARGE SCALE GENOMIC DNA]</scope>
    <source>
        <strain evidence="7 8">JCM 17928</strain>
    </source>
</reference>
<comment type="caution">
    <text evidence="7">The sequence shown here is derived from an EMBL/GenBank/DDBJ whole genome shotgun (WGS) entry which is preliminary data.</text>
</comment>
<dbReference type="PANTHER" id="PTHR36985:SF1">
    <property type="entry name" value="TRANSLOCATION AND ASSEMBLY MODULE SUBUNIT TAMB"/>
    <property type="match status" value="1"/>
</dbReference>
<dbReference type="Pfam" id="PF04357">
    <property type="entry name" value="TamB"/>
    <property type="match status" value="1"/>
</dbReference>
<sequence>MHKSLFRRKIKTNSSIKKFKKILIRTIIGIILFLLLLAIALSLPFVQTQIGRIATNSLNKQFGTHITVDKVAITIFGSVKLKGVLIMDHHNDTLISANRLQTNLLSFKNVANSRLEFGEIKADALNVHMKTYKGEDSSSLDIFVKSFDNGQPGSGKFRLKSGKVYVENGRFRLTNENTNTPKALDFQKLNGELKDFYIKGSDISADIQKLSLLDHRGLFVKNLKAQFSYTLTNIKLKELELVTAESALKGDVTLTYTREKMRDFLNQVEFDFKVDRANVSSNELNYFYDEFGDNQKFYLSTTLKGPLNNFILYNLKLLDAQQSEIIGTVNFRNLFDKTGPGFYMNGDFDRITSNYLHLRDIMPRILGKSLPPVLENLGMVNLTGNVVLTKTDLTTNLYMGSELGEATTNLSIKDFNKPDIATYTGTIDTDRLNLGKLFDQKGLKSTTAHLEVEGRGFNKQSLNTIVKGDIKQMVFNGYNYKKVDIDGRMKWPYFKGIVNSNDENLRMSFNGLVDMSKKTKEYDFHAAVDYADLALLKLVKNDTISIFKGDFNFKAKGNNLDDLAGKLEVTQLSYQNSYGNYFFEDFQLESVFDEDAVRTITINSPDIIEGRVRGKFYTKEIPDLVENALGSLYANYSPNKIKSGQFLNFHFNIYDKIVGILLPGVSISKDTHLKGRINGDEGIFKLDFDSPNIEAFKDVFYNINLDVDNRNPLYNAYVNVDSMRVKRYKISDFELINITQNDTLHVRTKFKGGNKNQDFFNLNLYHTIDEENKSVVGLKKSEVNFKEYMWYLNEDDTRDNKLVFNKKLTDFTIDKISLSHKNQKVELAGVMKDSTYKDLRLSFKDVDLHKVTPSIDSLDFGGKLNGQVSFKQQKKIYEPSAKINIDTLSLNKHKLGDLSLNVMGNESLRQFKVNTSIVKDYKETFFTVGTLDVVEGQTQMDLDATFSDFDLEPLEIFLKSIFPDIRGQASGRATIAGPAKEPKIDGRLYVKNGGLKVGYLNTDYNFEQNAVVDITEHTLYFRDMELTDTKFNTKAILRGHINHTYFKDWKLALDLQALDNVLVLDTEDSEGTLFYGRAFISGKASISGPTSALVIKANAKSEKGTNIKIPITNVNESSDGDVPYIHYYSPEEKNNLNNGTYVKTKTFNGIEMDFDFDVTPDATIDIIIDKDSGHSLSAQGYGTLLLKINTLGKFDMNGDFSVTKGKYFFKYGGIFDKTFTARPGGTIVWDGDPTRARINIEAVYTTWANPSVLLENPAYNRKIQINVVTLLTGNIMNFDPEFNIEFPNVNSVMKADLDYRLSDPNNRKTQALGLLTTGSFISPSSVNAYGALTETASGMFSNLFKEDNSKINVDFRYNGAERNPYADTYSTLGLTLNSQINDRITINGQLGVPVGGVNESVIAGNVEVQLRLNDDGSLKARVFNRENDINFLGEGIGYTQGIGLSYSVGFNTFSQLWKKIFTAQVKKSGDDNNSNDIPDSEMSPEYLNFINERDKNKKKTNVEEKDPERVPDPY</sequence>
<organism evidence="7 8">
    <name type="scientific">Flavobacterium rakeshii</name>
    <dbReference type="NCBI Taxonomy" id="1038845"/>
    <lineage>
        <taxon>Bacteria</taxon>
        <taxon>Pseudomonadati</taxon>
        <taxon>Bacteroidota</taxon>
        <taxon>Flavobacteriia</taxon>
        <taxon>Flavobacteriales</taxon>
        <taxon>Flavobacteriaceae</taxon>
        <taxon>Flavobacterium</taxon>
    </lineage>
</organism>
<name>A0A6N8HB63_9FLAO</name>